<evidence type="ECO:0000259" key="4">
    <source>
        <dbReference type="Pfam" id="PF21984"/>
    </source>
</evidence>
<dbReference type="EMBL" id="JAOUSF010000003">
    <property type="protein sequence ID" value="MCU9613680.1"/>
    <property type="molecule type" value="Genomic_DNA"/>
</dbReference>
<name>A0AAE3IX60_9BACI</name>
<evidence type="ECO:0000313" key="5">
    <source>
        <dbReference type="EMBL" id="MCU9613680.1"/>
    </source>
</evidence>
<gene>
    <name evidence="5" type="ORF">OEV98_08915</name>
</gene>
<dbReference type="InterPro" id="IPR053162">
    <property type="entry name" value="DnaD"/>
</dbReference>
<comment type="similarity">
    <text evidence="1">Belongs to the DnaB/DnaD family.</text>
</comment>
<feature type="domain" description="DnaD N-terminal" evidence="4">
    <location>
        <begin position="17"/>
        <end position="117"/>
    </location>
</feature>
<dbReference type="InterPro" id="IPR036388">
    <property type="entry name" value="WH-like_DNA-bd_sf"/>
</dbReference>
<evidence type="ECO:0000259" key="3">
    <source>
        <dbReference type="Pfam" id="PF07261"/>
    </source>
</evidence>
<evidence type="ECO:0000256" key="1">
    <source>
        <dbReference type="ARBA" id="ARBA00093462"/>
    </source>
</evidence>
<feature type="compositionally biased region" description="Basic and acidic residues" evidence="2">
    <location>
        <begin position="213"/>
        <end position="222"/>
    </location>
</feature>
<feature type="compositionally biased region" description="Basic residues" evidence="2">
    <location>
        <begin position="202"/>
        <end position="212"/>
    </location>
</feature>
<dbReference type="Proteomes" id="UP001209318">
    <property type="component" value="Unassembled WGS sequence"/>
</dbReference>
<organism evidence="5 6">
    <name type="scientific">Perspicuibacillus lycopersici</name>
    <dbReference type="NCBI Taxonomy" id="1325689"/>
    <lineage>
        <taxon>Bacteria</taxon>
        <taxon>Bacillati</taxon>
        <taxon>Bacillota</taxon>
        <taxon>Bacilli</taxon>
        <taxon>Bacillales</taxon>
        <taxon>Bacillaceae</taxon>
        <taxon>Perspicuibacillus</taxon>
    </lineage>
</organism>
<dbReference type="Gene3D" id="1.10.10.10">
    <property type="entry name" value="Winged helix-like DNA-binding domain superfamily/Winged helix DNA-binding domain"/>
    <property type="match status" value="1"/>
</dbReference>
<accession>A0AAE3IX60</accession>
<feature type="domain" description="DnaB/C C-terminal" evidence="3">
    <location>
        <begin position="130"/>
        <end position="202"/>
    </location>
</feature>
<evidence type="ECO:0000256" key="2">
    <source>
        <dbReference type="SAM" id="MobiDB-lite"/>
    </source>
</evidence>
<feature type="region of interest" description="Disordered" evidence="2">
    <location>
        <begin position="201"/>
        <end position="224"/>
    </location>
</feature>
<reference evidence="5" key="1">
    <citation type="submission" date="2022-10" db="EMBL/GenBank/DDBJ databases">
        <title>Description of Fervidibacillus gen. nov. in the family Fervidibacillaceae fam. nov. with two species, Fervidibacillus albus sp. nov., and Fervidibacillus halotolerans sp. nov., isolated from tidal flat sediments.</title>
        <authorList>
            <person name="Kwon K.K."/>
            <person name="Yang S.-H."/>
        </authorList>
    </citation>
    <scope>NUCLEOTIDE SEQUENCE</scope>
    <source>
        <strain evidence="5">JCM 19140</strain>
    </source>
</reference>
<sequence>MKNNIILSWIEEGVVSIPSFLFSEYKSIGLTDLECMLILQLHAFMEKGNSFPTLEELSNRMTLSLEQCSQTLGSLLTRGYLEILKGHTDQGIYFEKYSLQPLWKKLINHQLLVEKEQTEQQLKLEEGSLFTIFEQEFARPLSPMECETLAMWIDNDHHNPALIKAALQESVMSGKLNFRYIDRILFEWKKNGIQTVDQAKQQGKKFRSHQQKTKVEERKKGGTDTVPFYNWLES</sequence>
<keyword evidence="6" id="KW-1185">Reference proteome</keyword>
<dbReference type="SUPFAM" id="SSF158499">
    <property type="entry name" value="DnaD domain-like"/>
    <property type="match status" value="1"/>
</dbReference>
<evidence type="ECO:0000313" key="6">
    <source>
        <dbReference type="Proteomes" id="UP001209318"/>
    </source>
</evidence>
<dbReference type="PANTHER" id="PTHR37293">
    <property type="entry name" value="PHAGE REPLICATION PROTEIN-RELATED"/>
    <property type="match status" value="1"/>
</dbReference>
<protein>
    <submittedName>
        <fullName evidence="5">DnaD domain-containing protein</fullName>
    </submittedName>
</protein>
<dbReference type="PANTHER" id="PTHR37293:SF6">
    <property type="entry name" value="DNA REPLICATION PROTEIN DNAD"/>
    <property type="match status" value="1"/>
</dbReference>
<dbReference type="AlphaFoldDB" id="A0AAE3IX60"/>
<dbReference type="RefSeq" id="WP_263072920.1">
    <property type="nucleotide sequence ID" value="NZ_JAOUSF010000003.1"/>
</dbReference>
<dbReference type="InterPro" id="IPR034829">
    <property type="entry name" value="DnaD-like_sf"/>
</dbReference>
<dbReference type="Pfam" id="PF07261">
    <property type="entry name" value="DnaB_2"/>
    <property type="match status" value="1"/>
</dbReference>
<dbReference type="InterPro" id="IPR006343">
    <property type="entry name" value="DnaB/C_C"/>
</dbReference>
<proteinExistence type="inferred from homology"/>
<dbReference type="InterPro" id="IPR053843">
    <property type="entry name" value="DnaD_N"/>
</dbReference>
<comment type="caution">
    <text evidence="5">The sequence shown here is derived from an EMBL/GenBank/DDBJ whole genome shotgun (WGS) entry which is preliminary data.</text>
</comment>
<dbReference type="NCBIfam" id="TIGR01446">
    <property type="entry name" value="DnaD_dom"/>
    <property type="match status" value="1"/>
</dbReference>
<dbReference type="Pfam" id="PF21984">
    <property type="entry name" value="DnaD_N"/>
    <property type="match status" value="1"/>
</dbReference>
<dbReference type="Gene3D" id="1.10.10.630">
    <property type="entry name" value="DnaD domain-like"/>
    <property type="match status" value="1"/>
</dbReference>